<comment type="caution">
    <text evidence="5">The sequence shown here is derived from an EMBL/GenBank/DDBJ whole genome shotgun (WGS) entry which is preliminary data.</text>
</comment>
<organism evidence="5 6">
    <name type="scientific">Photobacterium aphoticum</name>
    <dbReference type="NCBI Taxonomy" id="754436"/>
    <lineage>
        <taxon>Bacteria</taxon>
        <taxon>Pseudomonadati</taxon>
        <taxon>Pseudomonadota</taxon>
        <taxon>Gammaproteobacteria</taxon>
        <taxon>Vibrionales</taxon>
        <taxon>Vibrionaceae</taxon>
        <taxon>Photobacterium</taxon>
    </lineage>
</organism>
<dbReference type="InterPro" id="IPR046335">
    <property type="entry name" value="LacI/GalR-like_sensor"/>
</dbReference>
<dbReference type="PANTHER" id="PTHR30146:SF109">
    <property type="entry name" value="HTH-TYPE TRANSCRIPTIONAL REGULATOR GALS"/>
    <property type="match status" value="1"/>
</dbReference>
<dbReference type="GO" id="GO:0003700">
    <property type="term" value="F:DNA-binding transcription factor activity"/>
    <property type="evidence" value="ECO:0007669"/>
    <property type="project" value="TreeGrafter"/>
</dbReference>
<evidence type="ECO:0000313" key="6">
    <source>
        <dbReference type="Proteomes" id="UP000029227"/>
    </source>
</evidence>
<keyword evidence="1" id="KW-0805">Transcription regulation</keyword>
<dbReference type="Gene3D" id="3.40.50.2300">
    <property type="match status" value="2"/>
</dbReference>
<dbReference type="SUPFAM" id="SSF53822">
    <property type="entry name" value="Periplasmic binding protein-like I"/>
    <property type="match status" value="1"/>
</dbReference>
<dbReference type="PANTHER" id="PTHR30146">
    <property type="entry name" value="LACI-RELATED TRANSCRIPTIONAL REPRESSOR"/>
    <property type="match status" value="1"/>
</dbReference>
<evidence type="ECO:0000259" key="4">
    <source>
        <dbReference type="Pfam" id="PF13377"/>
    </source>
</evidence>
<evidence type="ECO:0000256" key="2">
    <source>
        <dbReference type="ARBA" id="ARBA00023125"/>
    </source>
</evidence>
<dbReference type="EMBL" id="BBMN01000001">
    <property type="protein sequence ID" value="GAL02092.1"/>
    <property type="molecule type" value="Genomic_DNA"/>
</dbReference>
<dbReference type="Proteomes" id="UP000029227">
    <property type="component" value="Unassembled WGS sequence"/>
</dbReference>
<keyword evidence="2" id="KW-0238">DNA-binding</keyword>
<dbReference type="Pfam" id="PF13377">
    <property type="entry name" value="Peripla_BP_3"/>
    <property type="match status" value="1"/>
</dbReference>
<reference evidence="5 6" key="1">
    <citation type="journal article" date="2014" name="Genome Announc.">
        <title>Draft Genome Sequences of Two Vibrionaceae Species, Vibrio ponticus C121 and Photobacterium aphoticum C119, Isolated as Coral Reef Microbiota.</title>
        <authorList>
            <person name="Al-saari N."/>
            <person name="Meirelles P.M."/>
            <person name="Mino S."/>
            <person name="Suda W."/>
            <person name="Oshima K."/>
            <person name="Hattori M."/>
            <person name="Ohkuma M."/>
            <person name="Thompson F.L."/>
            <person name="Gomez-Gil B."/>
            <person name="Sawabe T."/>
            <person name="Sawabe T."/>
        </authorList>
    </citation>
    <scope>NUCLEOTIDE SEQUENCE [LARGE SCALE GENOMIC DNA]</scope>
    <source>
        <strain evidence="5 6">JCM 19237</strain>
    </source>
</reference>
<name>A0A090R374_9GAMM</name>
<sequence>MESLNFDAIFAGSDLMAIGAMKAVLEKGLTIPADIAIAGFDNIPNSDMLPVGLTTVNTPINQLGVEAANMLINIIEDKATPRKIELDTDLMIRQSA</sequence>
<dbReference type="InterPro" id="IPR028082">
    <property type="entry name" value="Peripla_BP_I"/>
</dbReference>
<evidence type="ECO:0000256" key="3">
    <source>
        <dbReference type="ARBA" id="ARBA00023163"/>
    </source>
</evidence>
<dbReference type="AlphaFoldDB" id="A0A090R374"/>
<proteinExistence type="predicted"/>
<protein>
    <submittedName>
        <fullName evidence="5">Ribose operon repressor</fullName>
    </submittedName>
</protein>
<keyword evidence="3" id="KW-0804">Transcription</keyword>
<dbReference type="eggNOG" id="COG1609">
    <property type="taxonomic scope" value="Bacteria"/>
</dbReference>
<evidence type="ECO:0000256" key="1">
    <source>
        <dbReference type="ARBA" id="ARBA00023015"/>
    </source>
</evidence>
<evidence type="ECO:0000313" key="5">
    <source>
        <dbReference type="EMBL" id="GAL02092.1"/>
    </source>
</evidence>
<accession>A0A090R374</accession>
<dbReference type="GO" id="GO:0000976">
    <property type="term" value="F:transcription cis-regulatory region binding"/>
    <property type="evidence" value="ECO:0007669"/>
    <property type="project" value="TreeGrafter"/>
</dbReference>
<dbReference type="STRING" id="754436.JCM19237_4985"/>
<feature type="domain" description="Transcriptional regulator LacI/GalR-like sensor" evidence="4">
    <location>
        <begin position="7"/>
        <end position="95"/>
    </location>
</feature>
<gene>
    <name evidence="5" type="ORF">JCM19237_4985</name>
</gene>